<name>A0A5C2RQ83_9APHY</name>
<sequence>MKKKKPSKEGHAVLSGNVGTRSSRRKKTIIDNDDVQHQDEDEDEDEGEGEDEDEGEEELDVVVTKTLFPNPKEPGSMQRAIWCCSSGHW</sequence>
<dbReference type="EMBL" id="ML122324">
    <property type="protein sequence ID" value="RPD53310.1"/>
    <property type="molecule type" value="Genomic_DNA"/>
</dbReference>
<proteinExistence type="predicted"/>
<evidence type="ECO:0000313" key="2">
    <source>
        <dbReference type="EMBL" id="RPD53310.1"/>
    </source>
</evidence>
<accession>A0A5C2RQ83</accession>
<gene>
    <name evidence="2" type="ORF">L227DRAFT_617075</name>
</gene>
<protein>
    <submittedName>
        <fullName evidence="2">Uncharacterized protein</fullName>
    </submittedName>
</protein>
<dbReference type="AlphaFoldDB" id="A0A5C2RQ83"/>
<feature type="compositionally biased region" description="Basic and acidic residues" evidence="1">
    <location>
        <begin position="28"/>
        <end position="38"/>
    </location>
</feature>
<feature type="region of interest" description="Disordered" evidence="1">
    <location>
        <begin position="1"/>
        <end position="60"/>
    </location>
</feature>
<evidence type="ECO:0000313" key="3">
    <source>
        <dbReference type="Proteomes" id="UP000313359"/>
    </source>
</evidence>
<feature type="compositionally biased region" description="Acidic residues" evidence="1">
    <location>
        <begin position="39"/>
        <end position="60"/>
    </location>
</feature>
<reference evidence="2" key="1">
    <citation type="journal article" date="2018" name="Genome Biol. Evol.">
        <title>Genomics and development of Lentinus tigrinus, a white-rot wood-decaying mushroom with dimorphic fruiting bodies.</title>
        <authorList>
            <person name="Wu B."/>
            <person name="Xu Z."/>
            <person name="Knudson A."/>
            <person name="Carlson A."/>
            <person name="Chen N."/>
            <person name="Kovaka S."/>
            <person name="LaButti K."/>
            <person name="Lipzen A."/>
            <person name="Pennachio C."/>
            <person name="Riley R."/>
            <person name="Schakwitz W."/>
            <person name="Umezawa K."/>
            <person name="Ohm R.A."/>
            <person name="Grigoriev I.V."/>
            <person name="Nagy L.G."/>
            <person name="Gibbons J."/>
            <person name="Hibbett D."/>
        </authorList>
    </citation>
    <scope>NUCLEOTIDE SEQUENCE [LARGE SCALE GENOMIC DNA]</scope>
    <source>
        <strain evidence="2">ALCF2SS1-6</strain>
    </source>
</reference>
<keyword evidence="3" id="KW-1185">Reference proteome</keyword>
<evidence type="ECO:0000256" key="1">
    <source>
        <dbReference type="SAM" id="MobiDB-lite"/>
    </source>
</evidence>
<dbReference type="Proteomes" id="UP000313359">
    <property type="component" value="Unassembled WGS sequence"/>
</dbReference>
<organism evidence="2 3">
    <name type="scientific">Lentinus tigrinus ALCF2SS1-6</name>
    <dbReference type="NCBI Taxonomy" id="1328759"/>
    <lineage>
        <taxon>Eukaryota</taxon>
        <taxon>Fungi</taxon>
        <taxon>Dikarya</taxon>
        <taxon>Basidiomycota</taxon>
        <taxon>Agaricomycotina</taxon>
        <taxon>Agaricomycetes</taxon>
        <taxon>Polyporales</taxon>
        <taxon>Polyporaceae</taxon>
        <taxon>Lentinus</taxon>
    </lineage>
</organism>